<feature type="transmembrane region" description="Helical" evidence="6">
    <location>
        <begin position="412"/>
        <end position="430"/>
    </location>
</feature>
<evidence type="ECO:0000313" key="8">
    <source>
        <dbReference type="EMBL" id="CAH4028475.1"/>
    </source>
</evidence>
<dbReference type="PANTHER" id="PTHR45842">
    <property type="entry name" value="SYNAPTIC ADHESION-LIKE MOLECULE SALM"/>
    <property type="match status" value="1"/>
</dbReference>
<evidence type="ECO:0000256" key="4">
    <source>
        <dbReference type="ARBA" id="ARBA00023180"/>
    </source>
</evidence>
<dbReference type="SUPFAM" id="SSF52058">
    <property type="entry name" value="L domain-like"/>
    <property type="match status" value="1"/>
</dbReference>
<evidence type="ECO:0000256" key="5">
    <source>
        <dbReference type="SAM" id="MobiDB-lite"/>
    </source>
</evidence>
<name>A0A9P0X8L0_PIEBR</name>
<feature type="region of interest" description="Disordered" evidence="5">
    <location>
        <begin position="440"/>
        <end position="474"/>
    </location>
</feature>
<keyword evidence="3" id="KW-0677">Repeat</keyword>
<evidence type="ECO:0000256" key="6">
    <source>
        <dbReference type="SAM" id="Phobius"/>
    </source>
</evidence>
<organism evidence="8 9">
    <name type="scientific">Pieris brassicae</name>
    <name type="common">White butterfly</name>
    <name type="synonym">Large white butterfly</name>
    <dbReference type="NCBI Taxonomy" id="7116"/>
    <lineage>
        <taxon>Eukaryota</taxon>
        <taxon>Metazoa</taxon>
        <taxon>Ecdysozoa</taxon>
        <taxon>Arthropoda</taxon>
        <taxon>Hexapoda</taxon>
        <taxon>Insecta</taxon>
        <taxon>Pterygota</taxon>
        <taxon>Neoptera</taxon>
        <taxon>Endopterygota</taxon>
        <taxon>Lepidoptera</taxon>
        <taxon>Glossata</taxon>
        <taxon>Ditrysia</taxon>
        <taxon>Papilionoidea</taxon>
        <taxon>Pieridae</taxon>
        <taxon>Pierinae</taxon>
        <taxon>Pieris</taxon>
    </lineage>
</organism>
<gene>
    <name evidence="8" type="ORF">PIBRA_LOCUS5310</name>
</gene>
<protein>
    <recommendedName>
        <fullName evidence="10">LRRNT domain-containing protein</fullName>
    </recommendedName>
</protein>
<dbReference type="Pfam" id="PF13855">
    <property type="entry name" value="LRR_8"/>
    <property type="match status" value="1"/>
</dbReference>
<evidence type="ECO:0008006" key="10">
    <source>
        <dbReference type="Google" id="ProtNLM"/>
    </source>
</evidence>
<dbReference type="InterPro" id="IPR050467">
    <property type="entry name" value="LRFN"/>
</dbReference>
<feature type="signal peptide" evidence="7">
    <location>
        <begin position="1"/>
        <end position="21"/>
    </location>
</feature>
<feature type="chain" id="PRO_5040229341" description="LRRNT domain-containing protein" evidence="7">
    <location>
        <begin position="22"/>
        <end position="474"/>
    </location>
</feature>
<reference evidence="8" key="1">
    <citation type="submission" date="2022-05" db="EMBL/GenBank/DDBJ databases">
        <authorList>
            <person name="Okamura Y."/>
        </authorList>
    </citation>
    <scope>NUCLEOTIDE SEQUENCE</scope>
</reference>
<evidence type="ECO:0000256" key="7">
    <source>
        <dbReference type="SAM" id="SignalP"/>
    </source>
</evidence>
<evidence type="ECO:0000256" key="1">
    <source>
        <dbReference type="ARBA" id="ARBA00022614"/>
    </source>
</evidence>
<dbReference type="InterPro" id="IPR032675">
    <property type="entry name" value="LRR_dom_sf"/>
</dbReference>
<dbReference type="SMART" id="SM00369">
    <property type="entry name" value="LRR_TYP"/>
    <property type="match status" value="4"/>
</dbReference>
<dbReference type="EMBL" id="CALOZG010000005">
    <property type="protein sequence ID" value="CAH4028475.1"/>
    <property type="molecule type" value="Genomic_DNA"/>
</dbReference>
<keyword evidence="6" id="KW-0472">Membrane</keyword>
<dbReference type="AlphaFoldDB" id="A0A9P0X8L0"/>
<dbReference type="Proteomes" id="UP001152562">
    <property type="component" value="Unassembled WGS sequence"/>
</dbReference>
<dbReference type="Gene3D" id="3.80.10.10">
    <property type="entry name" value="Ribonuclease Inhibitor"/>
    <property type="match status" value="1"/>
</dbReference>
<keyword evidence="2 7" id="KW-0732">Signal</keyword>
<keyword evidence="6" id="KW-1133">Transmembrane helix</keyword>
<dbReference type="InterPro" id="IPR001611">
    <property type="entry name" value="Leu-rich_rpt"/>
</dbReference>
<keyword evidence="1" id="KW-0433">Leucine-rich repeat</keyword>
<comment type="caution">
    <text evidence="8">The sequence shown here is derived from an EMBL/GenBank/DDBJ whole genome shotgun (WGS) entry which is preliminary data.</text>
</comment>
<keyword evidence="9" id="KW-1185">Reference proteome</keyword>
<keyword evidence="4" id="KW-0325">Glycoprotein</keyword>
<proteinExistence type="predicted"/>
<evidence type="ECO:0000256" key="3">
    <source>
        <dbReference type="ARBA" id="ARBA00022737"/>
    </source>
</evidence>
<feature type="region of interest" description="Disordered" evidence="5">
    <location>
        <begin position="73"/>
        <end position="96"/>
    </location>
</feature>
<evidence type="ECO:0000256" key="2">
    <source>
        <dbReference type="ARBA" id="ARBA00022729"/>
    </source>
</evidence>
<sequence length="474" mass="51713">MELKFIWFFFVASCFVQVLVAQENDVTEIPSEIEARIEDVIEGSGNAGIEEKHDTTEVPIIPQIEPIIASVGTEDEEEMRKNESPTLIGQDEQESNSISGGVNLEKNVLSQPNLPIIDEEKQEENSSQEISCPKPCLCSIEGEENNLVVNCAGYSLTEFPSPIDTRTTTLNLYNNKLTEIPRDISSLKNLKILNANDNSIMELAAGSISELPELITLKLAGNRLIEYPQDLKNSISLNKLEELDLGGNDIRTILTPQLFSSLTSLRKVTLPTTTSDLLEDLCGSFKSSLETICTESCKKQSYDCPDMSDLFGAALPGLISFDNNEEANLNKGAKETTTADTTTVLTTTKIPENSSTTTEFSLRAAVNEAPISHKTLNTLVEAPKDTHEEETEVKIGAKTAEVPKTGGGVDRSVIGIVIASMIVVVAVIAIKKNWTSIKKRFGSAPRPNDRTPTTNGTTPEEIPLQEKTNDKLPV</sequence>
<evidence type="ECO:0000313" key="9">
    <source>
        <dbReference type="Proteomes" id="UP001152562"/>
    </source>
</evidence>
<accession>A0A9P0X8L0</accession>
<dbReference type="PANTHER" id="PTHR45842:SF12">
    <property type="entry name" value="KEKKON 5, ISOFORM A"/>
    <property type="match status" value="1"/>
</dbReference>
<keyword evidence="6" id="KW-0812">Transmembrane</keyword>
<dbReference type="InterPro" id="IPR003591">
    <property type="entry name" value="Leu-rich_rpt_typical-subtyp"/>
</dbReference>